<dbReference type="AlphaFoldDB" id="A0AAE0DN25"/>
<dbReference type="InterPro" id="IPR038305">
    <property type="entry name" value="HeLo_sf"/>
</dbReference>
<keyword evidence="1" id="KW-0472">Membrane</keyword>
<dbReference type="EMBL" id="JASNWA010000004">
    <property type="protein sequence ID" value="KAK3176248.1"/>
    <property type="molecule type" value="Genomic_DNA"/>
</dbReference>
<evidence type="ECO:0000313" key="4">
    <source>
        <dbReference type="Proteomes" id="UP001276659"/>
    </source>
</evidence>
<keyword evidence="4" id="KW-1185">Reference proteome</keyword>
<sequence length="135" mass="15166">MVELVSLVMGGLGLASLFNTCVYYFKNVKIGMQASSDFQTTVVEIGVLQRRFTRWGQAVNVNVPEKPREESDEKLLAGLKNQIRDIFARAENVSQQTANGDEIAVYDITDDLELRPRNLVTKLRDIAKSRESKTS</sequence>
<proteinExistence type="predicted"/>
<dbReference type="Proteomes" id="UP001276659">
    <property type="component" value="Unassembled WGS sequence"/>
</dbReference>
<comment type="caution">
    <text evidence="3">The sequence shown here is derived from an EMBL/GenBank/DDBJ whole genome shotgun (WGS) entry which is preliminary data.</text>
</comment>
<reference evidence="3" key="1">
    <citation type="submission" date="2022-11" db="EMBL/GenBank/DDBJ databases">
        <title>Chromosomal genome sequence assembly and mating type (MAT) locus characterization of the leprose asexual lichenized fungus Lepraria neglecta (Nyl.) Erichsen.</title>
        <authorList>
            <person name="Allen J.L."/>
            <person name="Pfeffer B."/>
        </authorList>
    </citation>
    <scope>NUCLEOTIDE SEQUENCE</scope>
    <source>
        <strain evidence="3">Allen 5258</strain>
    </source>
</reference>
<evidence type="ECO:0000256" key="1">
    <source>
        <dbReference type="SAM" id="Phobius"/>
    </source>
</evidence>
<feature type="domain" description="Prion-inhibition and propagation HeLo" evidence="2">
    <location>
        <begin position="7"/>
        <end position="102"/>
    </location>
</feature>
<gene>
    <name evidence="3" type="ORF">OEA41_007571</name>
</gene>
<feature type="transmembrane region" description="Helical" evidence="1">
    <location>
        <begin position="6"/>
        <end position="25"/>
    </location>
</feature>
<dbReference type="InterPro" id="IPR029498">
    <property type="entry name" value="HeLo_dom"/>
</dbReference>
<accession>A0AAE0DN25</accession>
<dbReference type="Gene3D" id="1.20.120.1020">
    <property type="entry name" value="Prion-inhibition and propagation, HeLo domain"/>
    <property type="match status" value="1"/>
</dbReference>
<dbReference type="Pfam" id="PF14479">
    <property type="entry name" value="HeLo"/>
    <property type="match status" value="1"/>
</dbReference>
<protein>
    <recommendedName>
        <fullName evidence="2">Prion-inhibition and propagation HeLo domain-containing protein</fullName>
    </recommendedName>
</protein>
<evidence type="ECO:0000313" key="3">
    <source>
        <dbReference type="EMBL" id="KAK3176248.1"/>
    </source>
</evidence>
<keyword evidence="1" id="KW-0812">Transmembrane</keyword>
<evidence type="ECO:0000259" key="2">
    <source>
        <dbReference type="Pfam" id="PF14479"/>
    </source>
</evidence>
<organism evidence="3 4">
    <name type="scientific">Lepraria neglecta</name>
    <dbReference type="NCBI Taxonomy" id="209136"/>
    <lineage>
        <taxon>Eukaryota</taxon>
        <taxon>Fungi</taxon>
        <taxon>Dikarya</taxon>
        <taxon>Ascomycota</taxon>
        <taxon>Pezizomycotina</taxon>
        <taxon>Lecanoromycetes</taxon>
        <taxon>OSLEUM clade</taxon>
        <taxon>Lecanoromycetidae</taxon>
        <taxon>Lecanorales</taxon>
        <taxon>Lecanorineae</taxon>
        <taxon>Stereocaulaceae</taxon>
        <taxon>Lepraria</taxon>
    </lineage>
</organism>
<keyword evidence="1" id="KW-1133">Transmembrane helix</keyword>
<name>A0AAE0DN25_9LECA</name>